<dbReference type="RefSeq" id="WP_100293068.1">
    <property type="nucleotide sequence ID" value="NZ_PGGC01000042.1"/>
</dbReference>
<dbReference type="CDD" id="cd14737">
    <property type="entry name" value="PAAR_1"/>
    <property type="match status" value="1"/>
</dbReference>
<evidence type="ECO:0000313" key="1">
    <source>
        <dbReference type="EMBL" id="PJG59920.1"/>
    </source>
</evidence>
<organism evidence="1 2">
    <name type="scientific">Aeromonas cavernicola</name>
    <dbReference type="NCBI Taxonomy" id="1006623"/>
    <lineage>
        <taxon>Bacteria</taxon>
        <taxon>Pseudomonadati</taxon>
        <taxon>Pseudomonadota</taxon>
        <taxon>Gammaproteobacteria</taxon>
        <taxon>Aeromonadales</taxon>
        <taxon>Aeromonadaceae</taxon>
        <taxon>Aeromonas</taxon>
    </lineage>
</organism>
<dbReference type="InterPro" id="IPR008727">
    <property type="entry name" value="PAAR_motif"/>
</dbReference>
<protein>
    <recommendedName>
        <fullName evidence="3">Type VI secretion system PAAR protein</fullName>
    </recommendedName>
</protein>
<dbReference type="OrthoDB" id="9807902at2"/>
<reference evidence="1 2" key="1">
    <citation type="submission" date="2017-11" db="EMBL/GenBank/DDBJ databases">
        <title>Draft genome sequence of environmental isolate Aeromonas cavernicola sp. nov. MDC 2508.</title>
        <authorList>
            <person name="Colston S.M."/>
            <person name="Navarro A."/>
            <person name="Martinez-Murcia A.J."/>
            <person name="Graf J."/>
        </authorList>
    </citation>
    <scope>NUCLEOTIDE SEQUENCE [LARGE SCALE GENOMIC DNA]</scope>
    <source>
        <strain evidence="1 2">MDC 2508</strain>
    </source>
</reference>
<dbReference type="Gene3D" id="2.60.200.60">
    <property type="match status" value="1"/>
</dbReference>
<dbReference type="NCBIfam" id="NF033420">
    <property type="entry name" value="T6SS_PAAR_dom"/>
    <property type="match status" value="1"/>
</dbReference>
<gene>
    <name evidence="1" type="ORF">CUC53_04650</name>
</gene>
<keyword evidence="2" id="KW-1185">Reference proteome</keyword>
<dbReference type="EMBL" id="PGGC01000042">
    <property type="protein sequence ID" value="PJG59920.1"/>
    <property type="molecule type" value="Genomic_DNA"/>
</dbReference>
<evidence type="ECO:0000313" key="2">
    <source>
        <dbReference type="Proteomes" id="UP000235861"/>
    </source>
</evidence>
<dbReference type="AlphaFoldDB" id="A0A2H9U7B2"/>
<comment type="caution">
    <text evidence="1">The sequence shown here is derived from an EMBL/GenBank/DDBJ whole genome shotgun (WGS) entry which is preliminary data.</text>
</comment>
<dbReference type="Proteomes" id="UP000235861">
    <property type="component" value="Unassembled WGS sequence"/>
</dbReference>
<accession>A0A2H9U7B2</accession>
<sequence length="174" mass="18047">MTRKAATVGDMGTDHDGFPPTPIIAGSQDIFIDHKPAARVGDPLAPHAKPGSPPHDRVITTGSKTVFFNGKPAALTGSEVGCGGVIIGSSSVMIGDIVPPMSAPLNISGLFDGHFCLLDGETGAPFQHFAYGMTSTKGLVEGVIDANGNTSKVKGEAEENLTLDYVFQTRIGLR</sequence>
<dbReference type="Pfam" id="PF05488">
    <property type="entry name" value="PAAR_motif"/>
    <property type="match status" value="1"/>
</dbReference>
<name>A0A2H9U7B2_9GAMM</name>
<proteinExistence type="predicted"/>
<evidence type="ECO:0008006" key="3">
    <source>
        <dbReference type="Google" id="ProtNLM"/>
    </source>
</evidence>